<dbReference type="GO" id="GO:0016787">
    <property type="term" value="F:hydrolase activity"/>
    <property type="evidence" value="ECO:0007669"/>
    <property type="project" value="UniProtKB-KW"/>
</dbReference>
<dbReference type="Gene3D" id="3.30.420.180">
    <property type="entry name" value="CobE/GbiG C-terminal domain"/>
    <property type="match status" value="1"/>
</dbReference>
<name>A0A4R6FAD4_9SPHN</name>
<dbReference type="EMBL" id="SNWD01000020">
    <property type="protein sequence ID" value="TDN78091.1"/>
    <property type="molecule type" value="Genomic_DNA"/>
</dbReference>
<dbReference type="SUPFAM" id="SSF159664">
    <property type="entry name" value="CobE/GbiG C-terminal domain-like"/>
    <property type="match status" value="1"/>
</dbReference>
<accession>A0A4R6FAD4</accession>
<proteinExistence type="predicted"/>
<dbReference type="InterPro" id="IPR002750">
    <property type="entry name" value="CobE/GbiG_C"/>
</dbReference>
<dbReference type="OrthoDB" id="7475241at2"/>
<dbReference type="GO" id="GO:0009236">
    <property type="term" value="P:cobalamin biosynthetic process"/>
    <property type="evidence" value="ECO:0007669"/>
    <property type="project" value="InterPro"/>
</dbReference>
<reference evidence="2 3" key="1">
    <citation type="submission" date="2019-03" db="EMBL/GenBank/DDBJ databases">
        <title>Genomic Encyclopedia of Type Strains, Phase IV (KMG-IV): sequencing the most valuable type-strain genomes for metagenomic binning, comparative biology and taxonomic classification.</title>
        <authorList>
            <person name="Goeker M."/>
        </authorList>
    </citation>
    <scope>NUCLEOTIDE SEQUENCE [LARGE SCALE GENOMIC DNA]</scope>
    <source>
        <strain evidence="2 3">DSM 25059</strain>
    </source>
</reference>
<keyword evidence="3" id="KW-1185">Reference proteome</keyword>
<dbReference type="Pfam" id="PF01890">
    <property type="entry name" value="CbiG_C"/>
    <property type="match status" value="1"/>
</dbReference>
<dbReference type="AlphaFoldDB" id="A0A4R6FAD4"/>
<feature type="domain" description="CobE/GbiG C-terminal" evidence="1">
    <location>
        <begin position="2"/>
        <end position="115"/>
    </location>
</feature>
<evidence type="ECO:0000313" key="2">
    <source>
        <dbReference type="EMBL" id="TDN78091.1"/>
    </source>
</evidence>
<evidence type="ECO:0000313" key="3">
    <source>
        <dbReference type="Proteomes" id="UP000295493"/>
    </source>
</evidence>
<dbReference type="Proteomes" id="UP000295493">
    <property type="component" value="Unassembled WGS sequence"/>
</dbReference>
<sequence length="120" mass="11848">MIVAGFGCRSGATLDSFRDALALAGKGHSVTALAAPADRERLLAPLADALGLPFIPVPPDALAAVTTATASRASFAARGTGSVAEAAALAAAGPDACLLTPRHIASDRRATCAIAKGNPE</sequence>
<dbReference type="InterPro" id="IPR036518">
    <property type="entry name" value="CobE/GbiG_C_sf"/>
</dbReference>
<evidence type="ECO:0000259" key="1">
    <source>
        <dbReference type="Pfam" id="PF01890"/>
    </source>
</evidence>
<keyword evidence="2" id="KW-0378">Hydrolase</keyword>
<organism evidence="2 3">
    <name type="scientific">Stakelama pacifica</name>
    <dbReference type="NCBI Taxonomy" id="517720"/>
    <lineage>
        <taxon>Bacteria</taxon>
        <taxon>Pseudomonadati</taxon>
        <taxon>Pseudomonadota</taxon>
        <taxon>Alphaproteobacteria</taxon>
        <taxon>Sphingomonadales</taxon>
        <taxon>Sphingomonadaceae</taxon>
        <taxon>Stakelama</taxon>
    </lineage>
</organism>
<protein>
    <submittedName>
        <fullName evidence="2">Cobalt-precorrin 5A hydrolase</fullName>
    </submittedName>
</protein>
<gene>
    <name evidence="2" type="ORF">EV664_12026</name>
</gene>
<comment type="caution">
    <text evidence="2">The sequence shown here is derived from an EMBL/GenBank/DDBJ whole genome shotgun (WGS) entry which is preliminary data.</text>
</comment>